<evidence type="ECO:0008006" key="3">
    <source>
        <dbReference type="Google" id="ProtNLM"/>
    </source>
</evidence>
<gene>
    <name evidence="1" type="ORF">Aconfl_23950</name>
</gene>
<proteinExistence type="predicted"/>
<accession>A0ABQ6PSN8</accession>
<keyword evidence="2" id="KW-1185">Reference proteome</keyword>
<protein>
    <recommendedName>
        <fullName evidence="3">STAS/SEC14 domain-containing protein</fullName>
    </recommendedName>
</protein>
<organism evidence="1 2">
    <name type="scientific">Algoriphagus confluentis</name>
    <dbReference type="NCBI Taxonomy" id="1697556"/>
    <lineage>
        <taxon>Bacteria</taxon>
        <taxon>Pseudomonadati</taxon>
        <taxon>Bacteroidota</taxon>
        <taxon>Cytophagia</taxon>
        <taxon>Cytophagales</taxon>
        <taxon>Cyclobacteriaceae</taxon>
        <taxon>Algoriphagus</taxon>
    </lineage>
</organism>
<sequence length="130" mass="14987">MDPYAIIDESTFPLVNIRFTGAKSTDENFRAYLEQTKACYRHEKPLAIIFDATKATLPAISHQKMQALWLKDNEGLMKQYCLGTAYLIPNPAIRAVLKMIFSFQKQPVAYRVVRTVDEGKEWVESLLKWT</sequence>
<reference evidence="1 2" key="1">
    <citation type="submission" date="2023-08" db="EMBL/GenBank/DDBJ databases">
        <title>Draft genome sequence of Algoriphagus confluentis.</title>
        <authorList>
            <person name="Takatani N."/>
            <person name="Hosokawa M."/>
            <person name="Sawabe T."/>
        </authorList>
    </citation>
    <scope>NUCLEOTIDE SEQUENCE [LARGE SCALE GENOMIC DNA]</scope>
    <source>
        <strain evidence="1 2">NBRC 111222</strain>
    </source>
</reference>
<dbReference type="Proteomes" id="UP001338309">
    <property type="component" value="Unassembled WGS sequence"/>
</dbReference>
<dbReference type="RefSeq" id="WP_338224472.1">
    <property type="nucleotide sequence ID" value="NZ_BTPD01000007.1"/>
</dbReference>
<evidence type="ECO:0000313" key="2">
    <source>
        <dbReference type="Proteomes" id="UP001338309"/>
    </source>
</evidence>
<evidence type="ECO:0000313" key="1">
    <source>
        <dbReference type="EMBL" id="GMQ29752.1"/>
    </source>
</evidence>
<name>A0ABQ6PSN8_9BACT</name>
<dbReference type="EMBL" id="BTPD01000007">
    <property type="protein sequence ID" value="GMQ29752.1"/>
    <property type="molecule type" value="Genomic_DNA"/>
</dbReference>
<comment type="caution">
    <text evidence="1">The sequence shown here is derived from an EMBL/GenBank/DDBJ whole genome shotgun (WGS) entry which is preliminary data.</text>
</comment>